<proteinExistence type="predicted"/>
<keyword evidence="2" id="KW-1185">Reference proteome</keyword>
<name>A0A452SLB2_URSAM</name>
<reference evidence="1" key="3">
    <citation type="submission" date="2025-09" db="UniProtKB">
        <authorList>
            <consortium name="Ensembl"/>
        </authorList>
    </citation>
    <scope>IDENTIFICATION</scope>
</reference>
<sequence>TNALKKMVLVAQCGRCVKTLCSVLSKNQSPGVYVPTVFENHAADVKVDEKQVESNNGLRKSSISVSTHPSACLGTRRVFRMRSPQGRS</sequence>
<reference evidence="2" key="1">
    <citation type="submission" date="2016-06" db="EMBL/GenBank/DDBJ databases">
        <title>De novo assembly and RNA-Seq shows season-dependent expression and editing in black bear kidneys.</title>
        <authorList>
            <person name="Korstanje R."/>
            <person name="Srivastava A."/>
            <person name="Sarsani V.K."/>
            <person name="Sheehan S.M."/>
            <person name="Seger R.L."/>
            <person name="Barter M.E."/>
            <person name="Lindqvist C."/>
            <person name="Brody L.C."/>
            <person name="Mullikin J.C."/>
        </authorList>
    </citation>
    <scope>NUCLEOTIDE SEQUENCE [LARGE SCALE GENOMIC DNA]</scope>
</reference>
<dbReference type="OMA" id="NYMADIE"/>
<dbReference type="AlphaFoldDB" id="A0A452SLB2"/>
<dbReference type="STRING" id="9643.ENSUAMP00000033355"/>
<reference evidence="1" key="2">
    <citation type="submission" date="2025-08" db="UniProtKB">
        <authorList>
            <consortium name="Ensembl"/>
        </authorList>
    </citation>
    <scope>IDENTIFICATION</scope>
</reference>
<dbReference type="GeneTree" id="ENSGT00950000185339"/>
<organism evidence="1 2">
    <name type="scientific">Ursus americanus</name>
    <name type="common">American black bear</name>
    <name type="synonym">Euarctos americanus</name>
    <dbReference type="NCBI Taxonomy" id="9643"/>
    <lineage>
        <taxon>Eukaryota</taxon>
        <taxon>Metazoa</taxon>
        <taxon>Chordata</taxon>
        <taxon>Craniata</taxon>
        <taxon>Vertebrata</taxon>
        <taxon>Euteleostomi</taxon>
        <taxon>Mammalia</taxon>
        <taxon>Eutheria</taxon>
        <taxon>Laurasiatheria</taxon>
        <taxon>Carnivora</taxon>
        <taxon>Caniformia</taxon>
        <taxon>Ursidae</taxon>
        <taxon>Ursus</taxon>
    </lineage>
</organism>
<evidence type="ECO:0000313" key="2">
    <source>
        <dbReference type="Proteomes" id="UP000291022"/>
    </source>
</evidence>
<protein>
    <submittedName>
        <fullName evidence="1">Uncharacterized protein</fullName>
    </submittedName>
</protein>
<accession>A0A452SLB2</accession>
<dbReference type="Proteomes" id="UP000291022">
    <property type="component" value="Unassembled WGS sequence"/>
</dbReference>
<dbReference type="Ensembl" id="ENSUAMT00000037161.1">
    <property type="protein sequence ID" value="ENSUAMP00000033355.1"/>
    <property type="gene ID" value="ENSUAMG00000025422.1"/>
</dbReference>
<evidence type="ECO:0000313" key="1">
    <source>
        <dbReference type="Ensembl" id="ENSUAMP00000033355.1"/>
    </source>
</evidence>